<dbReference type="EC" id="2.7.7.18" evidence="11"/>
<dbReference type="GO" id="GO:0005524">
    <property type="term" value="F:ATP binding"/>
    <property type="evidence" value="ECO:0007669"/>
    <property type="project" value="UniProtKB-KW"/>
</dbReference>
<dbReference type="Pfam" id="PF01467">
    <property type="entry name" value="CTP_transf_like"/>
    <property type="match status" value="1"/>
</dbReference>
<name>A0A368ZYM1_9FLAO</name>
<comment type="catalytic activity">
    <reaction evidence="10 11">
        <text>nicotinate beta-D-ribonucleotide + ATP + H(+) = deamido-NAD(+) + diphosphate</text>
        <dbReference type="Rhea" id="RHEA:22860"/>
        <dbReference type="ChEBI" id="CHEBI:15378"/>
        <dbReference type="ChEBI" id="CHEBI:30616"/>
        <dbReference type="ChEBI" id="CHEBI:33019"/>
        <dbReference type="ChEBI" id="CHEBI:57502"/>
        <dbReference type="ChEBI" id="CHEBI:58437"/>
        <dbReference type="EC" id="2.7.7.18"/>
    </reaction>
</comment>
<evidence type="ECO:0000259" key="12">
    <source>
        <dbReference type="Pfam" id="PF01467"/>
    </source>
</evidence>
<dbReference type="PANTHER" id="PTHR39321">
    <property type="entry name" value="NICOTINATE-NUCLEOTIDE ADENYLYLTRANSFERASE-RELATED"/>
    <property type="match status" value="1"/>
</dbReference>
<feature type="domain" description="Cytidyltransferase-like" evidence="12">
    <location>
        <begin position="6"/>
        <end position="163"/>
    </location>
</feature>
<evidence type="ECO:0000256" key="5">
    <source>
        <dbReference type="ARBA" id="ARBA00022679"/>
    </source>
</evidence>
<dbReference type="SUPFAM" id="SSF52374">
    <property type="entry name" value="Nucleotidylyl transferase"/>
    <property type="match status" value="1"/>
</dbReference>
<evidence type="ECO:0000256" key="1">
    <source>
        <dbReference type="ARBA" id="ARBA00002324"/>
    </source>
</evidence>
<keyword evidence="4 11" id="KW-0662">Pyridine nucleotide biosynthesis</keyword>
<accession>A0A368ZYM1</accession>
<dbReference type="AlphaFoldDB" id="A0A368ZYM1"/>
<dbReference type="NCBIfam" id="TIGR00482">
    <property type="entry name" value="nicotinate (nicotinamide) nucleotide adenylyltransferase"/>
    <property type="match status" value="1"/>
</dbReference>
<comment type="caution">
    <text evidence="13">The sequence shown here is derived from an EMBL/GenBank/DDBJ whole genome shotgun (WGS) entry which is preliminary data.</text>
</comment>
<protein>
    <recommendedName>
        <fullName evidence="11">Probable nicotinate-nucleotide adenylyltransferase</fullName>
        <ecNumber evidence="11">2.7.7.18</ecNumber>
    </recommendedName>
    <alternativeName>
        <fullName evidence="11">Deamido-NAD(+) diphosphorylase</fullName>
    </alternativeName>
    <alternativeName>
        <fullName evidence="11">Deamido-NAD(+) pyrophosphorylase</fullName>
    </alternativeName>
    <alternativeName>
        <fullName evidence="11">Nicotinate mononucleotide adenylyltransferase</fullName>
        <shortName evidence="11">NaMN adenylyltransferase</shortName>
    </alternativeName>
</protein>
<evidence type="ECO:0000256" key="4">
    <source>
        <dbReference type="ARBA" id="ARBA00022642"/>
    </source>
</evidence>
<evidence type="ECO:0000256" key="8">
    <source>
        <dbReference type="ARBA" id="ARBA00022840"/>
    </source>
</evidence>
<evidence type="ECO:0000256" key="3">
    <source>
        <dbReference type="ARBA" id="ARBA00009014"/>
    </source>
</evidence>
<comment type="similarity">
    <text evidence="3 11">Belongs to the NadD family.</text>
</comment>
<dbReference type="HAMAP" id="MF_00244">
    <property type="entry name" value="NaMN_adenylyltr"/>
    <property type="match status" value="1"/>
</dbReference>
<dbReference type="InterPro" id="IPR004821">
    <property type="entry name" value="Cyt_trans-like"/>
</dbReference>
<evidence type="ECO:0000256" key="6">
    <source>
        <dbReference type="ARBA" id="ARBA00022695"/>
    </source>
</evidence>
<dbReference type="RefSeq" id="WP_037359983.1">
    <property type="nucleotide sequence ID" value="NZ_BHZF01000004.1"/>
</dbReference>
<dbReference type="PANTHER" id="PTHR39321:SF3">
    <property type="entry name" value="PHOSPHOPANTETHEINE ADENYLYLTRANSFERASE"/>
    <property type="match status" value="1"/>
</dbReference>
<dbReference type="UniPathway" id="UPA00253">
    <property type="reaction ID" value="UER00332"/>
</dbReference>
<evidence type="ECO:0000256" key="10">
    <source>
        <dbReference type="ARBA" id="ARBA00048721"/>
    </source>
</evidence>
<dbReference type="Gene3D" id="3.40.50.620">
    <property type="entry name" value="HUPs"/>
    <property type="match status" value="1"/>
</dbReference>
<keyword evidence="14" id="KW-1185">Reference proteome</keyword>
<reference evidence="13 14" key="1">
    <citation type="submission" date="2018-07" db="EMBL/GenBank/DDBJ databases">
        <title>Genomic Encyclopedia of Type Strains, Phase IV (KMG-IV): sequencing the most valuable type-strain genomes for metagenomic binning, comparative biology and taxonomic classification.</title>
        <authorList>
            <person name="Goeker M."/>
        </authorList>
    </citation>
    <scope>NUCLEOTIDE SEQUENCE [LARGE SCALE GENOMIC DNA]</scope>
    <source>
        <strain evidence="13 14">DSM 21410</strain>
    </source>
</reference>
<keyword evidence="5 11" id="KW-0808">Transferase</keyword>
<keyword evidence="6 11" id="KW-0548">Nucleotidyltransferase</keyword>
<evidence type="ECO:0000256" key="9">
    <source>
        <dbReference type="ARBA" id="ARBA00023027"/>
    </source>
</evidence>
<dbReference type="InterPro" id="IPR005248">
    <property type="entry name" value="NadD/NMNAT"/>
</dbReference>
<evidence type="ECO:0000313" key="13">
    <source>
        <dbReference type="EMBL" id="RCX02033.1"/>
    </source>
</evidence>
<keyword evidence="9 11" id="KW-0520">NAD</keyword>
<evidence type="ECO:0000256" key="11">
    <source>
        <dbReference type="HAMAP-Rule" id="MF_00244"/>
    </source>
</evidence>
<dbReference type="Proteomes" id="UP000253517">
    <property type="component" value="Unassembled WGS sequence"/>
</dbReference>
<keyword evidence="8 11" id="KW-0067">ATP-binding</keyword>
<dbReference type="GO" id="GO:0004515">
    <property type="term" value="F:nicotinate-nucleotide adenylyltransferase activity"/>
    <property type="evidence" value="ECO:0007669"/>
    <property type="project" value="UniProtKB-UniRule"/>
</dbReference>
<evidence type="ECO:0000256" key="7">
    <source>
        <dbReference type="ARBA" id="ARBA00022741"/>
    </source>
</evidence>
<proteinExistence type="inferred from homology"/>
<comment type="pathway">
    <text evidence="2 11">Cofactor biosynthesis; NAD(+) biosynthesis; deamido-NAD(+) from nicotinate D-ribonucleotide: step 1/1.</text>
</comment>
<dbReference type="InterPro" id="IPR014729">
    <property type="entry name" value="Rossmann-like_a/b/a_fold"/>
</dbReference>
<sequence length="191" mass="22459">MKKIGLYFGTFNPIHIGHLIIAQYFYNETDLYEVWLILSPRSPFKIKETIADDRQRLYMAQLALDGISGIKVSDIEFTLPKPSYSATTLKALKDRYPETEFVLLMGADNVKSIKKWHLYEEVISKHQIYIYPRPYIRLDADEAELGVFFEKAPLIDISSTYIRDCLKKKKDIRFLLHHKVWNYIDSTGLYR</sequence>
<comment type="function">
    <text evidence="1 11">Catalyzes the reversible adenylation of nicotinate mononucleotide (NaMN) to nicotinic acid adenine dinucleotide (NaAD).</text>
</comment>
<evidence type="ECO:0000313" key="14">
    <source>
        <dbReference type="Proteomes" id="UP000253517"/>
    </source>
</evidence>
<keyword evidence="7 11" id="KW-0547">Nucleotide-binding</keyword>
<dbReference type="CDD" id="cd02165">
    <property type="entry name" value="NMNAT"/>
    <property type="match status" value="1"/>
</dbReference>
<dbReference type="EMBL" id="QPJS01000005">
    <property type="protein sequence ID" value="RCX02033.1"/>
    <property type="molecule type" value="Genomic_DNA"/>
</dbReference>
<evidence type="ECO:0000256" key="2">
    <source>
        <dbReference type="ARBA" id="ARBA00005019"/>
    </source>
</evidence>
<dbReference type="GO" id="GO:0009435">
    <property type="term" value="P:NAD+ biosynthetic process"/>
    <property type="evidence" value="ECO:0007669"/>
    <property type="project" value="UniProtKB-UniRule"/>
</dbReference>
<organism evidence="13 14">
    <name type="scientific">Schleiferia thermophila</name>
    <dbReference type="NCBI Taxonomy" id="884107"/>
    <lineage>
        <taxon>Bacteria</taxon>
        <taxon>Pseudomonadati</taxon>
        <taxon>Bacteroidota</taxon>
        <taxon>Flavobacteriia</taxon>
        <taxon>Flavobacteriales</taxon>
        <taxon>Schleiferiaceae</taxon>
        <taxon>Schleiferia</taxon>
    </lineage>
</organism>
<gene>
    <name evidence="11" type="primary">nadD</name>
    <name evidence="13" type="ORF">DES35_1054</name>
</gene>